<evidence type="ECO:0000313" key="1">
    <source>
        <dbReference type="EMBL" id="TKR30317.1"/>
    </source>
</evidence>
<dbReference type="NCBIfam" id="TIGR04509">
    <property type="entry name" value="mod_pep_NH_fam"/>
    <property type="match status" value="1"/>
</dbReference>
<dbReference type="OrthoDB" id="6008593at2"/>
<dbReference type="Proteomes" id="UP000308707">
    <property type="component" value="Unassembled WGS sequence"/>
</dbReference>
<accession>A0A4U5JQW6</accession>
<sequence>MATKGNGPAPLDPKVIKTLLDRLTTDDDFRELFQRDASAALAEAGHRAPSDTLRTGLSAAASAGTCLQMQAGASLASKEDIAAQRAKLESTLAMIQGFMCPPELLSSD</sequence>
<keyword evidence="2" id="KW-1185">Reference proteome</keyword>
<gene>
    <name evidence="1" type="ORF">FCE95_09280</name>
</gene>
<organism evidence="1 2">
    <name type="scientific">Luteimonas gilva</name>
    <dbReference type="NCBI Taxonomy" id="2572684"/>
    <lineage>
        <taxon>Bacteria</taxon>
        <taxon>Pseudomonadati</taxon>
        <taxon>Pseudomonadota</taxon>
        <taxon>Gammaproteobacteria</taxon>
        <taxon>Lysobacterales</taxon>
        <taxon>Lysobacteraceae</taxon>
        <taxon>Luteimonas</taxon>
    </lineage>
</organism>
<protein>
    <submittedName>
        <fullName evidence="1">Putative modified peptide</fullName>
    </submittedName>
</protein>
<reference evidence="1 2" key="1">
    <citation type="submission" date="2019-04" db="EMBL/GenBank/DDBJ databases">
        <title>Reference strain of H23.</title>
        <authorList>
            <person name="Luo X."/>
        </authorList>
    </citation>
    <scope>NUCLEOTIDE SEQUENCE [LARGE SCALE GENOMIC DNA]</scope>
    <source>
        <strain evidence="1 2">H23</strain>
    </source>
</reference>
<name>A0A4U5JQW6_9GAMM</name>
<evidence type="ECO:0000313" key="2">
    <source>
        <dbReference type="Proteomes" id="UP000308707"/>
    </source>
</evidence>
<comment type="caution">
    <text evidence="1">The sequence shown here is derived from an EMBL/GenBank/DDBJ whole genome shotgun (WGS) entry which is preliminary data.</text>
</comment>
<dbReference type="RefSeq" id="WP_137266747.1">
    <property type="nucleotide sequence ID" value="NZ_SZUA01000002.1"/>
</dbReference>
<dbReference type="EMBL" id="SZUA01000002">
    <property type="protein sequence ID" value="TKR30317.1"/>
    <property type="molecule type" value="Genomic_DNA"/>
</dbReference>
<proteinExistence type="predicted"/>
<dbReference type="InterPro" id="IPR030976">
    <property type="entry name" value="Mod_pep_NH_fam"/>
</dbReference>
<dbReference type="AlphaFoldDB" id="A0A4U5JQW6"/>